<evidence type="ECO:0000313" key="5">
    <source>
        <dbReference type="Proteomes" id="UP001597459"/>
    </source>
</evidence>
<dbReference type="PANTHER" id="PTHR34220:SF7">
    <property type="entry name" value="SENSOR HISTIDINE KINASE YPDA"/>
    <property type="match status" value="1"/>
</dbReference>
<protein>
    <submittedName>
        <fullName evidence="4">Histidine kinase</fullName>
    </submittedName>
</protein>
<evidence type="ECO:0000256" key="1">
    <source>
        <dbReference type="SAM" id="Phobius"/>
    </source>
</evidence>
<dbReference type="InterPro" id="IPR013783">
    <property type="entry name" value="Ig-like_fold"/>
</dbReference>
<keyword evidence="1" id="KW-0812">Transmembrane</keyword>
<dbReference type="InterPro" id="IPR011123">
    <property type="entry name" value="Y_Y_Y"/>
</dbReference>
<evidence type="ECO:0000259" key="2">
    <source>
        <dbReference type="Pfam" id="PF06580"/>
    </source>
</evidence>
<dbReference type="Gene3D" id="2.60.40.10">
    <property type="entry name" value="Immunoglobulins"/>
    <property type="match status" value="1"/>
</dbReference>
<dbReference type="Pfam" id="PF06580">
    <property type="entry name" value="His_kinase"/>
    <property type="match status" value="1"/>
</dbReference>
<comment type="caution">
    <text evidence="4">The sequence shown here is derived from an EMBL/GenBank/DDBJ whole genome shotgun (WGS) entry which is preliminary data.</text>
</comment>
<reference evidence="5" key="1">
    <citation type="journal article" date="2019" name="Int. J. Syst. Evol. Microbiol.">
        <title>The Global Catalogue of Microorganisms (GCM) 10K type strain sequencing project: providing services to taxonomists for standard genome sequencing and annotation.</title>
        <authorList>
            <consortium name="The Broad Institute Genomics Platform"/>
            <consortium name="The Broad Institute Genome Sequencing Center for Infectious Disease"/>
            <person name="Wu L."/>
            <person name="Ma J."/>
        </authorList>
    </citation>
    <scope>NUCLEOTIDE SEQUENCE [LARGE SCALE GENOMIC DNA]</scope>
    <source>
        <strain evidence="5">KCTC 42423</strain>
    </source>
</reference>
<evidence type="ECO:0000259" key="3">
    <source>
        <dbReference type="Pfam" id="PF07495"/>
    </source>
</evidence>
<gene>
    <name evidence="4" type="ORF">ACFSTE_17105</name>
</gene>
<dbReference type="PANTHER" id="PTHR34220">
    <property type="entry name" value="SENSOR HISTIDINE KINASE YPDA"/>
    <property type="match status" value="1"/>
</dbReference>
<feature type="transmembrane region" description="Helical" evidence="1">
    <location>
        <begin position="717"/>
        <end position="735"/>
    </location>
</feature>
<keyword evidence="4" id="KW-0418">Kinase</keyword>
<dbReference type="Gene3D" id="2.130.10.10">
    <property type="entry name" value="YVTN repeat-like/Quinoprotein amine dehydrogenase"/>
    <property type="match status" value="2"/>
</dbReference>
<keyword evidence="1" id="KW-1133">Transmembrane helix</keyword>
<keyword evidence="4" id="KW-0808">Transferase</keyword>
<feature type="domain" description="Two component regulator three Y" evidence="3">
    <location>
        <begin position="656"/>
        <end position="692"/>
    </location>
</feature>
<dbReference type="InterPro" id="IPR010559">
    <property type="entry name" value="Sig_transdc_His_kin_internal"/>
</dbReference>
<dbReference type="InterPro" id="IPR050640">
    <property type="entry name" value="Bact_2-comp_sensor_kinase"/>
</dbReference>
<feature type="domain" description="Signal transduction histidine kinase internal region" evidence="2">
    <location>
        <begin position="763"/>
        <end position="841"/>
    </location>
</feature>
<dbReference type="Pfam" id="PF07495">
    <property type="entry name" value="Y_Y_Y"/>
    <property type="match status" value="1"/>
</dbReference>
<keyword evidence="1" id="KW-0472">Membrane</keyword>
<dbReference type="InterPro" id="IPR036890">
    <property type="entry name" value="HATPase_C_sf"/>
</dbReference>
<accession>A0ABW5NB53</accession>
<dbReference type="Proteomes" id="UP001597459">
    <property type="component" value="Unassembled WGS sequence"/>
</dbReference>
<dbReference type="Gene3D" id="3.30.565.10">
    <property type="entry name" value="Histidine kinase-like ATPase, C-terminal domain"/>
    <property type="match status" value="1"/>
</dbReference>
<evidence type="ECO:0000313" key="4">
    <source>
        <dbReference type="EMBL" id="MFD2592558.1"/>
    </source>
</evidence>
<dbReference type="RefSeq" id="WP_378298302.1">
    <property type="nucleotide sequence ID" value="NZ_JBHULX010000039.1"/>
</dbReference>
<dbReference type="EMBL" id="JBHULX010000039">
    <property type="protein sequence ID" value="MFD2592558.1"/>
    <property type="molecule type" value="Genomic_DNA"/>
</dbReference>
<dbReference type="SUPFAM" id="SSF63829">
    <property type="entry name" value="Calcium-dependent phosphotriesterase"/>
    <property type="match status" value="1"/>
</dbReference>
<keyword evidence="5" id="KW-1185">Reference proteome</keyword>
<organism evidence="4 5">
    <name type="scientific">Aquimarina hainanensis</name>
    <dbReference type="NCBI Taxonomy" id="1578017"/>
    <lineage>
        <taxon>Bacteria</taxon>
        <taxon>Pseudomonadati</taxon>
        <taxon>Bacteroidota</taxon>
        <taxon>Flavobacteriia</taxon>
        <taxon>Flavobacteriales</taxon>
        <taxon>Flavobacteriaceae</taxon>
        <taxon>Aquimarina</taxon>
    </lineage>
</organism>
<sequence>MTSTQVTPSFYCMLIYCLLISSTIFGQDPYHFIIGKKELGNADIYSVLHTRNQQLYVATNQGIYRYTNGQFDILKRAMHQNGNSFFNLLEDKQGAVFCNNLSGQVFKIVNDSLELYYSLPKEYVGPYGVHIAFDSQNNLVIVSKKALILSEKKEVLNISNDDTVLMNSLPNGDLYILSTKKKALIIKDGTIHYRDFSHLYSQIKNNHFRNFFMLNGRLFNQTMDKGIISLSDTSIHNILPKKTTKLCFQYHDKDVWSLGATSGIQRILLRNDSLVVANHFFKKTFISTIAKGTNQTLFLGTFREGLIVIPNQHFITSPITARYNSIRGFAVSPQNAIYTTERDRGIVLYHHDKTTVLDTSTQRNYHRIFYDPVIDFSINKQHPGLLYDAPFTKNKKLGAFNIKDMFRVDPQTALVVSSSGLLIFGKKKMFNNIDWQETDRIFSRYMPISTRCKSVVYDTIHKQIALATVSQLFTIEDHHQIKELLYKNKSINANKLAFYDGKIWVATQDHGILVFEHNKLIHSYSTANGFISNTVSTLKIKNNVLYALTEEGLLRISLSDHTFSYIGIGEGLTGHINDINVSDDRLWVLSNNSSISSIELKKLPVAPPNIAVSLDSIIVSGKKISNTLSETFSYDKNHLSFYPSYKGVSYHSEGTFTYRLEGFEQKWSTTAALSKKITYKSLPPGKYRFEIKPQYGITTGTPLTYSFRIAPPYWNTWWFYTGMSLLFCLVFFLFFKYRISLLKKKNQEKLEKQILQTDLLDTQLIALRSQMNPHFIFNALNSIQDLILNEDTENSYDYIVLFSELVRRTLNYSNQDFIELDKELEFLEIYLKLEKLRFGETFAYQIKADIGENAFSIPSLLIQPFIENALLHGLLHKNGLKKLSIIFSFSDQLLCTITDNGIGRKKAKEILDRRGNHHESFALNAIKKRLQILNKQHDMGVGYTITDLYKGELPTGTQIIIRMPYKKRY</sequence>
<name>A0ABW5NB53_9FLAO</name>
<proteinExistence type="predicted"/>
<dbReference type="InterPro" id="IPR015943">
    <property type="entry name" value="WD40/YVTN_repeat-like_dom_sf"/>
</dbReference>
<dbReference type="GO" id="GO:0016301">
    <property type="term" value="F:kinase activity"/>
    <property type="evidence" value="ECO:0007669"/>
    <property type="project" value="UniProtKB-KW"/>
</dbReference>